<organism evidence="1 2">
    <name type="scientific">Trueperella bonasi</name>
    <dbReference type="NCBI Taxonomy" id="312286"/>
    <lineage>
        <taxon>Bacteria</taxon>
        <taxon>Bacillati</taxon>
        <taxon>Actinomycetota</taxon>
        <taxon>Actinomycetes</taxon>
        <taxon>Actinomycetales</taxon>
        <taxon>Actinomycetaceae</taxon>
        <taxon>Trueperella</taxon>
    </lineage>
</organism>
<name>A0ABT9NEW5_9ACTO</name>
<dbReference type="RefSeq" id="WP_307682001.1">
    <property type="nucleotide sequence ID" value="NZ_JAUSQX010000001.1"/>
</dbReference>
<comment type="caution">
    <text evidence="1">The sequence shown here is derived from an EMBL/GenBank/DDBJ whole genome shotgun (WGS) entry which is preliminary data.</text>
</comment>
<dbReference type="InterPro" id="IPR021269">
    <property type="entry name" value="DUF2848"/>
</dbReference>
<reference evidence="1 2" key="1">
    <citation type="submission" date="2023-07" db="EMBL/GenBank/DDBJ databases">
        <title>Sequencing the genomes of 1000 actinobacteria strains.</title>
        <authorList>
            <person name="Klenk H.-P."/>
        </authorList>
    </citation>
    <scope>NUCLEOTIDE SEQUENCE [LARGE SCALE GENOMIC DNA]</scope>
    <source>
        <strain evidence="1 2">DSM 17163</strain>
    </source>
</reference>
<evidence type="ECO:0000313" key="2">
    <source>
        <dbReference type="Proteomes" id="UP001243212"/>
    </source>
</evidence>
<evidence type="ECO:0008006" key="3">
    <source>
        <dbReference type="Google" id="ProtNLM"/>
    </source>
</evidence>
<proteinExistence type="predicted"/>
<accession>A0ABT9NEW5</accession>
<keyword evidence="2" id="KW-1185">Reference proteome</keyword>
<evidence type="ECO:0000313" key="1">
    <source>
        <dbReference type="EMBL" id="MDP9805737.1"/>
    </source>
</evidence>
<dbReference type="Proteomes" id="UP001243212">
    <property type="component" value="Unassembled WGS sequence"/>
</dbReference>
<protein>
    <recommendedName>
        <fullName evidence="3">DUF2848 domain-containing protein</fullName>
    </recommendedName>
</protein>
<sequence length="227" mass="25185">MHTLNLSVVGQDPITVEVKNVVNAGYAGRDQASVRAHIEELAELGVPAPSTTPTLYPVANYTATTNSHIQVVNDQTSGEMEYVIIFHGGKKYLTIGSDHSDRELEADNVPKAKQICPDFMATEVWDYDEVKNHFGDIKVRCEVIKDGEKTLYMEGTMADLLGIEEWMEVLAERGLDKDGTIFFSGCWGTIPDSFIYADRYELTMTDGVLGRTIEAAYDVEVLPRGIE</sequence>
<dbReference type="Pfam" id="PF11010">
    <property type="entry name" value="DUF2848"/>
    <property type="match status" value="1"/>
</dbReference>
<gene>
    <name evidence="1" type="ORF">J2S70_000319</name>
</gene>
<dbReference type="EMBL" id="JAUSQX010000001">
    <property type="protein sequence ID" value="MDP9805737.1"/>
    <property type="molecule type" value="Genomic_DNA"/>
</dbReference>